<reference evidence="2" key="2">
    <citation type="submission" date="2021-03" db="UniProtKB">
        <authorList>
            <consortium name="EnsemblPlants"/>
        </authorList>
    </citation>
    <scope>IDENTIFICATION</scope>
</reference>
<dbReference type="Pfam" id="PF00646">
    <property type="entry name" value="F-box"/>
    <property type="match status" value="1"/>
</dbReference>
<dbReference type="OMA" id="VCKIVIC"/>
<dbReference type="InterPro" id="IPR055411">
    <property type="entry name" value="LRR_FXL15/At3g58940/PEG3-like"/>
</dbReference>
<dbReference type="SUPFAM" id="SSF81383">
    <property type="entry name" value="F-box domain"/>
    <property type="match status" value="1"/>
</dbReference>
<dbReference type="InterPro" id="IPR050232">
    <property type="entry name" value="FBL13/AtMIF1-like"/>
</dbReference>
<dbReference type="SMART" id="SM00579">
    <property type="entry name" value="FBD"/>
    <property type="match status" value="1"/>
</dbReference>
<organism evidence="2 3">
    <name type="scientific">Chenopodium quinoa</name>
    <name type="common">Quinoa</name>
    <dbReference type="NCBI Taxonomy" id="63459"/>
    <lineage>
        <taxon>Eukaryota</taxon>
        <taxon>Viridiplantae</taxon>
        <taxon>Streptophyta</taxon>
        <taxon>Embryophyta</taxon>
        <taxon>Tracheophyta</taxon>
        <taxon>Spermatophyta</taxon>
        <taxon>Magnoliopsida</taxon>
        <taxon>eudicotyledons</taxon>
        <taxon>Gunneridae</taxon>
        <taxon>Pentapetalae</taxon>
        <taxon>Caryophyllales</taxon>
        <taxon>Chenopodiaceae</taxon>
        <taxon>Chenopodioideae</taxon>
        <taxon>Atripliceae</taxon>
        <taxon>Chenopodium</taxon>
    </lineage>
</organism>
<dbReference type="SUPFAM" id="SSF52047">
    <property type="entry name" value="RNI-like"/>
    <property type="match status" value="1"/>
</dbReference>
<evidence type="ECO:0000313" key="2">
    <source>
        <dbReference type="EnsemblPlants" id="AUR62020521-RA:cds"/>
    </source>
</evidence>
<dbReference type="Pfam" id="PF08387">
    <property type="entry name" value="FBD"/>
    <property type="match status" value="1"/>
</dbReference>
<dbReference type="EnsemblPlants" id="AUR62020521-RA">
    <property type="protein sequence ID" value="AUR62020521-RA:cds"/>
    <property type="gene ID" value="AUR62020521"/>
</dbReference>
<proteinExistence type="predicted"/>
<accession>A0A803LYH0</accession>
<protein>
    <recommendedName>
        <fullName evidence="1">F-box domain-containing protein</fullName>
    </recommendedName>
</protein>
<dbReference type="InterPro" id="IPR032675">
    <property type="entry name" value="LRR_dom_sf"/>
</dbReference>
<evidence type="ECO:0000259" key="1">
    <source>
        <dbReference type="PROSITE" id="PS50181"/>
    </source>
</evidence>
<sequence>MAETEEVDRISNLPDALLSEILSLLSTKEAVATSILSKRWEYIWTEVPVLDFSYSKDKLSSNFTTFVNRVLILNDAPVIRLFRLNLYQEDDEEIEDMHVWSWIRNTMRRDVLEIDVICGTPEARGLVSEKLKVLKLRCPLKGSRLLYSFPILSILHLEFCYIEDHDSMNNIWSGLPCLNEFLLYHCHGLQNLRIQSSSLKRLTVAGTLFRMEGLVIIEAPSLEYISIEDQVYCCEFDINIPSLVEADIDICGMIDGISAAEFLKHFHSMKTLNLMIPTPLAVMVDAQMQPLFPELTCLDVRTMCYLSQNLHIILLFQMCQHAPNLVSLKYKIESRTMEESPSLPNVVPKCFSSTLKAIDVDNFRGTFADNAVIEYILQHAIVLKCAPNIVSFDYFSSKDGKYGTNVRLGDYLPHLGQLNLEEFLPHLANLEEYQPQLPAHSTLPKCMFPTLEVVNASLLDVADTDKILLEYLLNNAVNLKVVRIKLKGSNVVENTMDAIIGWLNEVPRASSECKLVVSPP</sequence>
<dbReference type="Pfam" id="PF24758">
    <property type="entry name" value="LRR_At5g56370"/>
    <property type="match status" value="1"/>
</dbReference>
<dbReference type="AlphaFoldDB" id="A0A803LYH0"/>
<dbReference type="InterPro" id="IPR036047">
    <property type="entry name" value="F-box-like_dom_sf"/>
</dbReference>
<keyword evidence="3" id="KW-1185">Reference proteome</keyword>
<dbReference type="Gene3D" id="3.80.10.10">
    <property type="entry name" value="Ribonuclease Inhibitor"/>
    <property type="match status" value="1"/>
</dbReference>
<dbReference type="Gramene" id="AUR62020521-RA">
    <property type="protein sequence ID" value="AUR62020521-RA:cds"/>
    <property type="gene ID" value="AUR62020521"/>
</dbReference>
<evidence type="ECO:0000313" key="3">
    <source>
        <dbReference type="Proteomes" id="UP000596660"/>
    </source>
</evidence>
<dbReference type="Proteomes" id="UP000596660">
    <property type="component" value="Unplaced"/>
</dbReference>
<dbReference type="PANTHER" id="PTHR31900">
    <property type="entry name" value="F-BOX/RNI SUPERFAMILY PROTEIN-RELATED"/>
    <property type="match status" value="1"/>
</dbReference>
<dbReference type="InterPro" id="IPR006566">
    <property type="entry name" value="FBD"/>
</dbReference>
<feature type="domain" description="F-box" evidence="1">
    <location>
        <begin position="7"/>
        <end position="57"/>
    </location>
</feature>
<dbReference type="PANTHER" id="PTHR31900:SF34">
    <property type="entry name" value="EMB|CAB62440.1-RELATED"/>
    <property type="match status" value="1"/>
</dbReference>
<dbReference type="PROSITE" id="PS50181">
    <property type="entry name" value="FBOX"/>
    <property type="match status" value="1"/>
</dbReference>
<dbReference type="InterPro" id="IPR001810">
    <property type="entry name" value="F-box_dom"/>
</dbReference>
<name>A0A803LYH0_CHEQI</name>
<reference evidence="2" key="1">
    <citation type="journal article" date="2017" name="Nature">
        <title>The genome of Chenopodium quinoa.</title>
        <authorList>
            <person name="Jarvis D.E."/>
            <person name="Ho Y.S."/>
            <person name="Lightfoot D.J."/>
            <person name="Schmoeckel S.M."/>
            <person name="Li B."/>
            <person name="Borm T.J.A."/>
            <person name="Ohyanagi H."/>
            <person name="Mineta K."/>
            <person name="Michell C.T."/>
            <person name="Saber N."/>
            <person name="Kharbatia N.M."/>
            <person name="Rupper R.R."/>
            <person name="Sharp A.R."/>
            <person name="Dally N."/>
            <person name="Boughton B.A."/>
            <person name="Woo Y.H."/>
            <person name="Gao G."/>
            <person name="Schijlen E.G.W.M."/>
            <person name="Guo X."/>
            <person name="Momin A.A."/>
            <person name="Negrao S."/>
            <person name="Al-Babili S."/>
            <person name="Gehring C."/>
            <person name="Roessner U."/>
            <person name="Jung C."/>
            <person name="Murphy K."/>
            <person name="Arold S.T."/>
            <person name="Gojobori T."/>
            <person name="van der Linden C.G."/>
            <person name="van Loo E.N."/>
            <person name="Jellen E.N."/>
            <person name="Maughan P.J."/>
            <person name="Tester M."/>
        </authorList>
    </citation>
    <scope>NUCLEOTIDE SEQUENCE [LARGE SCALE GENOMIC DNA]</scope>
    <source>
        <strain evidence="2">cv. PI 614886</strain>
    </source>
</reference>
<dbReference type="Gene3D" id="1.20.1280.50">
    <property type="match status" value="1"/>
</dbReference>